<dbReference type="SUPFAM" id="SSF55785">
    <property type="entry name" value="PYP-like sensor domain (PAS domain)"/>
    <property type="match status" value="1"/>
</dbReference>
<dbReference type="SMART" id="SM00387">
    <property type="entry name" value="HATPase_c"/>
    <property type="match status" value="1"/>
</dbReference>
<dbReference type="PIRSF" id="PIRSF037532">
    <property type="entry name" value="STHK_NtrY"/>
    <property type="match status" value="1"/>
</dbReference>
<dbReference type="SUPFAM" id="SSF158472">
    <property type="entry name" value="HAMP domain-like"/>
    <property type="match status" value="1"/>
</dbReference>
<keyword evidence="4" id="KW-1003">Cell membrane</keyword>
<dbReference type="AlphaFoldDB" id="A0A0C2HJ15"/>
<feature type="domain" description="PAS" evidence="15">
    <location>
        <begin position="400"/>
        <end position="470"/>
    </location>
</feature>
<dbReference type="Pfam" id="PF00672">
    <property type="entry name" value="HAMP"/>
    <property type="match status" value="1"/>
</dbReference>
<dbReference type="RefSeq" id="WP_040098296.1">
    <property type="nucleotide sequence ID" value="NZ_JWJD01000002.1"/>
</dbReference>
<dbReference type="Pfam" id="PF02518">
    <property type="entry name" value="HATPase_c"/>
    <property type="match status" value="1"/>
</dbReference>
<dbReference type="PANTHER" id="PTHR43065">
    <property type="entry name" value="SENSOR HISTIDINE KINASE"/>
    <property type="match status" value="1"/>
</dbReference>
<evidence type="ECO:0000256" key="8">
    <source>
        <dbReference type="ARBA" id="ARBA00022741"/>
    </source>
</evidence>
<keyword evidence="12" id="KW-0902">Two-component regulatory system</keyword>
<feature type="transmembrane region" description="Helical" evidence="13">
    <location>
        <begin position="303"/>
        <end position="325"/>
    </location>
</feature>
<dbReference type="InterPro" id="IPR003661">
    <property type="entry name" value="HisK_dim/P_dom"/>
</dbReference>
<dbReference type="InterPro" id="IPR000014">
    <property type="entry name" value="PAS"/>
</dbReference>
<organism evidence="17 18">
    <name type="scientific">Geoalkalibacter ferrihydriticus DSM 17813</name>
    <dbReference type="NCBI Taxonomy" id="1121915"/>
    <lineage>
        <taxon>Bacteria</taxon>
        <taxon>Pseudomonadati</taxon>
        <taxon>Thermodesulfobacteriota</taxon>
        <taxon>Desulfuromonadia</taxon>
        <taxon>Desulfuromonadales</taxon>
        <taxon>Geoalkalibacteraceae</taxon>
        <taxon>Geoalkalibacter</taxon>
    </lineage>
</organism>
<dbReference type="PROSITE" id="PS50109">
    <property type="entry name" value="HIS_KIN"/>
    <property type="match status" value="1"/>
</dbReference>
<evidence type="ECO:0000259" key="16">
    <source>
        <dbReference type="PROSITE" id="PS50885"/>
    </source>
</evidence>
<feature type="domain" description="Histidine kinase" evidence="14">
    <location>
        <begin position="531"/>
        <end position="743"/>
    </location>
</feature>
<evidence type="ECO:0000256" key="9">
    <source>
        <dbReference type="ARBA" id="ARBA00022777"/>
    </source>
</evidence>
<dbReference type="CDD" id="cd00130">
    <property type="entry name" value="PAS"/>
    <property type="match status" value="1"/>
</dbReference>
<evidence type="ECO:0000256" key="6">
    <source>
        <dbReference type="ARBA" id="ARBA00022679"/>
    </source>
</evidence>
<dbReference type="PANTHER" id="PTHR43065:SF42">
    <property type="entry name" value="TWO-COMPONENT SENSOR PPRA"/>
    <property type="match status" value="1"/>
</dbReference>
<keyword evidence="18" id="KW-1185">Reference proteome</keyword>
<dbReference type="CDD" id="cd06225">
    <property type="entry name" value="HAMP"/>
    <property type="match status" value="1"/>
</dbReference>
<dbReference type="InterPro" id="IPR003594">
    <property type="entry name" value="HATPase_dom"/>
</dbReference>
<dbReference type="SMART" id="SM00388">
    <property type="entry name" value="HisKA"/>
    <property type="match status" value="1"/>
</dbReference>
<keyword evidence="7 13" id="KW-0812">Transmembrane</keyword>
<comment type="caution">
    <text evidence="17">The sequence shown here is derived from an EMBL/GenBank/DDBJ whole genome shotgun (WGS) entry which is preliminary data.</text>
</comment>
<comment type="catalytic activity">
    <reaction evidence="1">
        <text>ATP + protein L-histidine = ADP + protein N-phospho-L-histidine.</text>
        <dbReference type="EC" id="2.7.13.3"/>
    </reaction>
</comment>
<evidence type="ECO:0000256" key="13">
    <source>
        <dbReference type="SAM" id="Phobius"/>
    </source>
</evidence>
<keyword evidence="10" id="KW-0067">ATP-binding</keyword>
<evidence type="ECO:0000256" key="12">
    <source>
        <dbReference type="ARBA" id="ARBA00023012"/>
    </source>
</evidence>
<feature type="domain" description="HAMP" evidence="16">
    <location>
        <begin position="329"/>
        <end position="381"/>
    </location>
</feature>
<evidence type="ECO:0000256" key="7">
    <source>
        <dbReference type="ARBA" id="ARBA00022692"/>
    </source>
</evidence>
<evidence type="ECO:0000256" key="1">
    <source>
        <dbReference type="ARBA" id="ARBA00000085"/>
    </source>
</evidence>
<evidence type="ECO:0000313" key="17">
    <source>
        <dbReference type="EMBL" id="KIH77046.1"/>
    </source>
</evidence>
<evidence type="ECO:0000259" key="14">
    <source>
        <dbReference type="PROSITE" id="PS50109"/>
    </source>
</evidence>
<dbReference type="GO" id="GO:0005886">
    <property type="term" value="C:plasma membrane"/>
    <property type="evidence" value="ECO:0007669"/>
    <property type="project" value="UniProtKB-SubCell"/>
</dbReference>
<dbReference type="GO" id="GO:0000155">
    <property type="term" value="F:phosphorelay sensor kinase activity"/>
    <property type="evidence" value="ECO:0007669"/>
    <property type="project" value="InterPro"/>
</dbReference>
<keyword evidence="13" id="KW-0472">Membrane</keyword>
<dbReference type="InterPro" id="IPR005467">
    <property type="entry name" value="His_kinase_dom"/>
</dbReference>
<dbReference type="InterPro" id="IPR017232">
    <property type="entry name" value="NtrY"/>
</dbReference>
<dbReference type="SMART" id="SM00091">
    <property type="entry name" value="PAS"/>
    <property type="match status" value="1"/>
</dbReference>
<evidence type="ECO:0000256" key="2">
    <source>
        <dbReference type="ARBA" id="ARBA00004651"/>
    </source>
</evidence>
<gene>
    <name evidence="17" type="ORF">GFER_08340</name>
</gene>
<accession>A0A0C2HJ15</accession>
<feature type="transmembrane region" description="Helical" evidence="13">
    <location>
        <begin position="99"/>
        <end position="121"/>
    </location>
</feature>
<dbReference type="GO" id="GO:0005524">
    <property type="term" value="F:ATP binding"/>
    <property type="evidence" value="ECO:0007669"/>
    <property type="project" value="UniProtKB-KW"/>
</dbReference>
<evidence type="ECO:0000313" key="18">
    <source>
        <dbReference type="Proteomes" id="UP000035068"/>
    </source>
</evidence>
<evidence type="ECO:0000256" key="3">
    <source>
        <dbReference type="ARBA" id="ARBA00012438"/>
    </source>
</evidence>
<keyword evidence="5" id="KW-0597">Phosphoprotein</keyword>
<dbReference type="Pfam" id="PF00512">
    <property type="entry name" value="HisKA"/>
    <property type="match status" value="1"/>
</dbReference>
<evidence type="ECO:0000256" key="5">
    <source>
        <dbReference type="ARBA" id="ARBA00022553"/>
    </source>
</evidence>
<protein>
    <recommendedName>
        <fullName evidence="3">histidine kinase</fullName>
        <ecNumber evidence="3">2.7.13.3</ecNumber>
    </recommendedName>
</protein>
<dbReference type="InterPro" id="IPR035965">
    <property type="entry name" value="PAS-like_dom_sf"/>
</dbReference>
<dbReference type="SMART" id="SM00304">
    <property type="entry name" value="HAMP"/>
    <property type="match status" value="1"/>
</dbReference>
<dbReference type="Gene3D" id="1.10.287.130">
    <property type="match status" value="1"/>
</dbReference>
<feature type="transmembrane region" description="Helical" evidence="13">
    <location>
        <begin position="57"/>
        <end position="79"/>
    </location>
</feature>
<dbReference type="Pfam" id="PF00989">
    <property type="entry name" value="PAS"/>
    <property type="match status" value="1"/>
</dbReference>
<dbReference type="InterPro" id="IPR004358">
    <property type="entry name" value="Sig_transdc_His_kin-like_C"/>
</dbReference>
<dbReference type="CDD" id="cd00082">
    <property type="entry name" value="HisKA"/>
    <property type="match status" value="1"/>
</dbReference>
<dbReference type="InterPro" id="IPR036097">
    <property type="entry name" value="HisK_dim/P_sf"/>
</dbReference>
<dbReference type="Gene3D" id="3.30.565.10">
    <property type="entry name" value="Histidine kinase-like ATPase, C-terminal domain"/>
    <property type="match status" value="1"/>
</dbReference>
<name>A0A0C2HJ15_9BACT</name>
<reference evidence="17 18" key="1">
    <citation type="submission" date="2014-12" db="EMBL/GenBank/DDBJ databases">
        <title>Genomes of Geoalkalibacter ferrihydriticus and Geoalkalibacter subterraneus, two haloalkaliphilic metal-reducing members of the Geobacteraceae.</title>
        <authorList>
            <person name="Badalamenti J.P."/>
            <person name="Torres C.I."/>
            <person name="Krajmalnik-Brown R."/>
            <person name="Bond D.R."/>
        </authorList>
    </citation>
    <scope>NUCLEOTIDE SEQUENCE [LARGE SCALE GENOMIC DNA]</scope>
    <source>
        <strain evidence="17 18">DSM 17813</strain>
    </source>
</reference>
<dbReference type="GO" id="GO:0006355">
    <property type="term" value="P:regulation of DNA-templated transcription"/>
    <property type="evidence" value="ECO:0007669"/>
    <property type="project" value="InterPro"/>
</dbReference>
<dbReference type="Gene3D" id="6.10.340.10">
    <property type="match status" value="1"/>
</dbReference>
<dbReference type="InterPro" id="IPR003660">
    <property type="entry name" value="HAMP_dom"/>
</dbReference>
<dbReference type="SUPFAM" id="SSF55874">
    <property type="entry name" value="ATPase domain of HSP90 chaperone/DNA topoisomerase II/histidine kinase"/>
    <property type="match status" value="1"/>
</dbReference>
<keyword evidence="9 17" id="KW-0418">Kinase</keyword>
<feature type="transmembrane region" description="Helical" evidence="13">
    <location>
        <begin position="263"/>
        <end position="282"/>
    </location>
</feature>
<dbReference type="Gene3D" id="3.30.450.20">
    <property type="entry name" value="PAS domain"/>
    <property type="match status" value="1"/>
</dbReference>
<dbReference type="EC" id="2.7.13.3" evidence="3"/>
<evidence type="ECO:0000256" key="11">
    <source>
        <dbReference type="ARBA" id="ARBA00022989"/>
    </source>
</evidence>
<evidence type="ECO:0000256" key="10">
    <source>
        <dbReference type="ARBA" id="ARBA00022840"/>
    </source>
</evidence>
<keyword evidence="11 13" id="KW-1133">Transmembrane helix</keyword>
<keyword evidence="6" id="KW-0808">Transferase</keyword>
<keyword evidence="8" id="KW-0547">Nucleotide-binding</keyword>
<dbReference type="EMBL" id="JWJD01000002">
    <property type="protein sequence ID" value="KIH77046.1"/>
    <property type="molecule type" value="Genomic_DNA"/>
</dbReference>
<dbReference type="InterPro" id="IPR013767">
    <property type="entry name" value="PAS_fold"/>
</dbReference>
<sequence>MTTMEKPDQQQAEFRKRRREWALILLCLLLVFALTQYESRLLDLSSGVSLTNGILVLALININLLLILLFFFLVFRNLFKLILERRRGVPGARIRSKLVVAFVALSLVPTMLLFFVSAGFITNTIENWFNSQVENSLQESLEVAETYYKNSASNALYYGEQLARIIKRDRLLNETNLDRLTIFIQEKQKEYNLGIVEVFSSTFEELVRVTNPDVPAAEFTDPGSDAIREALQGNRFTRITPIGKADLIRGIVPVYSNWNPDDVVGVVVVNYYVPHSLVSKMKEIKASFEQYKGTKMVKGRIQMGYVVVLLLIALVIIFLATWFGFHLARGITVPIQELAVATNRVAQGDLDVHIDLTSDDEIGTLVEAFNTMTADLRKGQKSLQAANRELQISNLELDQRRRYMEIVLRNITGGVIAIDKGGDLTTVNKAAEKLLNIKNKKILGKNFREVLDPEYTPLVREILRDLLESGKDSISKQVTIPVHDSKLTLLVHVTTLRDESGEFMGTVVVFDDLTQLIKAQRMAAWREVARRIAHEIKNPLTPIQLSAQRLRRRYLDRFGEDDKVFDECTAMIVQQVDELKNLVNEFSNFARMPTSRPSPNDLNQIVAESLILFQEGHKNIRFSFRPDSELPIFNLDRDQIKRTIINLLDNAVGAIDQEGSITVSTHFSTELQMATLTVADTGCGIAPQVKPRLFEPYFSTKKSGTGLGLAIVSSIISDHNGYIRVRDNSPRGTQFIVELPVGESTLSSKSFTA</sequence>
<dbReference type="Proteomes" id="UP000035068">
    <property type="component" value="Unassembled WGS sequence"/>
</dbReference>
<dbReference type="NCBIfam" id="TIGR00229">
    <property type="entry name" value="sensory_box"/>
    <property type="match status" value="1"/>
</dbReference>
<feature type="transmembrane region" description="Helical" evidence="13">
    <location>
        <begin position="21"/>
        <end position="37"/>
    </location>
</feature>
<proteinExistence type="predicted"/>
<dbReference type="SUPFAM" id="SSF103190">
    <property type="entry name" value="Sensory domain-like"/>
    <property type="match status" value="1"/>
</dbReference>
<comment type="subcellular location">
    <subcellularLocation>
        <location evidence="2">Cell membrane</location>
        <topology evidence="2">Multi-pass membrane protein</topology>
    </subcellularLocation>
</comment>
<evidence type="ECO:0000256" key="4">
    <source>
        <dbReference type="ARBA" id="ARBA00022475"/>
    </source>
</evidence>
<dbReference type="PRINTS" id="PR00344">
    <property type="entry name" value="BCTRLSENSOR"/>
</dbReference>
<dbReference type="InterPro" id="IPR029151">
    <property type="entry name" value="Sensor-like_sf"/>
</dbReference>
<dbReference type="PROSITE" id="PS50112">
    <property type="entry name" value="PAS"/>
    <property type="match status" value="1"/>
</dbReference>
<dbReference type="SUPFAM" id="SSF47384">
    <property type="entry name" value="Homodimeric domain of signal transducing histidine kinase"/>
    <property type="match status" value="1"/>
</dbReference>
<dbReference type="PROSITE" id="PS50885">
    <property type="entry name" value="HAMP"/>
    <property type="match status" value="1"/>
</dbReference>
<dbReference type="InterPro" id="IPR036890">
    <property type="entry name" value="HATPase_C_sf"/>
</dbReference>
<evidence type="ECO:0000259" key="15">
    <source>
        <dbReference type="PROSITE" id="PS50112"/>
    </source>
</evidence>